<accession>A0A2J6QSJ0</accession>
<dbReference type="AlphaFoldDB" id="A0A2J6QSJ0"/>
<gene>
    <name evidence="2" type="ORF">L207DRAFT_593652</name>
</gene>
<name>A0A2J6QSJ0_HYAVF</name>
<evidence type="ECO:0000256" key="1">
    <source>
        <dbReference type="SAM" id="MobiDB-lite"/>
    </source>
</evidence>
<reference evidence="2 3" key="1">
    <citation type="submission" date="2016-04" db="EMBL/GenBank/DDBJ databases">
        <title>A degradative enzymes factory behind the ericoid mycorrhizal symbiosis.</title>
        <authorList>
            <consortium name="DOE Joint Genome Institute"/>
            <person name="Martino E."/>
            <person name="Morin E."/>
            <person name="Grelet G."/>
            <person name="Kuo A."/>
            <person name="Kohler A."/>
            <person name="Daghino S."/>
            <person name="Barry K."/>
            <person name="Choi C."/>
            <person name="Cichocki N."/>
            <person name="Clum A."/>
            <person name="Copeland A."/>
            <person name="Hainaut M."/>
            <person name="Haridas S."/>
            <person name="Labutti K."/>
            <person name="Lindquist E."/>
            <person name="Lipzen A."/>
            <person name="Khouja H.-R."/>
            <person name="Murat C."/>
            <person name="Ohm R."/>
            <person name="Olson A."/>
            <person name="Spatafora J."/>
            <person name="Veneault-Fourrey C."/>
            <person name="Henrissat B."/>
            <person name="Grigoriev I."/>
            <person name="Martin F."/>
            <person name="Perotto S."/>
        </authorList>
    </citation>
    <scope>NUCLEOTIDE SEQUENCE [LARGE SCALE GENOMIC DNA]</scope>
    <source>
        <strain evidence="2 3">F</strain>
    </source>
</reference>
<sequence length="206" mass="23113">MDETRRITDPDLLTDITTGVSSLSISSDTQPTPTALVLLQPLGNPSTIAPWLPPMTFSRHQHRYLNLQPLGLQWRQAITKAPPIAHLIFDLSLPKPESHEEFQKVYWDSGVPNEGGIAVRMRDVMMLVITLATGTRMRVEGEVKFEVRYGEGEGIRENVIRSLEKQLAALEKEYRKIATVPDEGKIDHEGLEEGKVEEHEIVAAEP</sequence>
<protein>
    <submittedName>
        <fullName evidence="2">Uncharacterized protein</fullName>
    </submittedName>
</protein>
<feature type="region of interest" description="Disordered" evidence="1">
    <location>
        <begin position="185"/>
        <end position="206"/>
    </location>
</feature>
<proteinExistence type="predicted"/>
<dbReference type="Proteomes" id="UP000235786">
    <property type="component" value="Unassembled WGS sequence"/>
</dbReference>
<evidence type="ECO:0000313" key="3">
    <source>
        <dbReference type="Proteomes" id="UP000235786"/>
    </source>
</evidence>
<dbReference type="EMBL" id="KZ613976">
    <property type="protein sequence ID" value="PMD29233.1"/>
    <property type="molecule type" value="Genomic_DNA"/>
</dbReference>
<organism evidence="2 3">
    <name type="scientific">Hyaloscypha variabilis (strain UAMH 11265 / GT02V1 / F)</name>
    <name type="common">Meliniomyces variabilis</name>
    <dbReference type="NCBI Taxonomy" id="1149755"/>
    <lineage>
        <taxon>Eukaryota</taxon>
        <taxon>Fungi</taxon>
        <taxon>Dikarya</taxon>
        <taxon>Ascomycota</taxon>
        <taxon>Pezizomycotina</taxon>
        <taxon>Leotiomycetes</taxon>
        <taxon>Helotiales</taxon>
        <taxon>Hyaloscyphaceae</taxon>
        <taxon>Hyaloscypha</taxon>
        <taxon>Hyaloscypha variabilis</taxon>
    </lineage>
</organism>
<evidence type="ECO:0000313" key="2">
    <source>
        <dbReference type="EMBL" id="PMD29233.1"/>
    </source>
</evidence>
<keyword evidence="3" id="KW-1185">Reference proteome</keyword>
<dbReference type="OrthoDB" id="4473671at2759"/>